<evidence type="ECO:0000313" key="2">
    <source>
        <dbReference type="EMBL" id="MDE1464444.1"/>
    </source>
</evidence>
<dbReference type="RefSeq" id="WP_274690770.1">
    <property type="nucleotide sequence ID" value="NZ_JAPMOU010000035.1"/>
</dbReference>
<accession>A0ABT5UHE9</accession>
<organism evidence="2 3">
    <name type="scientific">Spartinivicinus poritis</name>
    <dbReference type="NCBI Taxonomy" id="2994640"/>
    <lineage>
        <taxon>Bacteria</taxon>
        <taxon>Pseudomonadati</taxon>
        <taxon>Pseudomonadota</taxon>
        <taxon>Gammaproteobacteria</taxon>
        <taxon>Oceanospirillales</taxon>
        <taxon>Zooshikellaceae</taxon>
        <taxon>Spartinivicinus</taxon>
    </lineage>
</organism>
<protein>
    <submittedName>
        <fullName evidence="2">Uncharacterized protein</fullName>
    </submittedName>
</protein>
<sequence>MPITGAHSVQTNHIQNTHIASNNNFSVDTNKNNFNAAQSADPTKSDLKVTVNHLAPTGAKSAFKDLQVQDQSSQSSTQSLQTEKGLSDLLSNIAKSVNIEKFDVQQFCSGCYQEQKNIINDLASTLIKHANERDGKPDKLLREILTEVKLNPKNIEDSTNFALRSAILQASEITGVGIQSWDVYTKGGGPAPNDKEFWSWVEQPKSWVEEAQAAALKFSESAFIKALRLAQETPGNAEVILYKGGFGAGKTTHSQERFDGLADGVVAPDKGKTFIRKTMNVTHAAAHVQGSNTTYNLFMGMINNLVGPIVYDSALSNPKEIEAFLKKADFAPNKSMSLNEKNRDSESSSSIKISQLTKSNSGKEMIGKPARIIDVTRNDIARSLAVLSREIGGEDPRTPVGLVINGAARDRANRAACMNTVLNYKPDVSVREDKKSNLFGQHHYELHVGNESKMGTTHVLTINPGYVGFHINQEQADKALASQGVKYNAKENQFEPISTEVEWKNYLTEQFQKNVAELTTLIGKGEAEFRSAGFAKRTIQFSGAQPITTVESLYQAADDKFKDSISLVGFRAAFDELPIDKHQQVIEGIINKSIEKGHVSYLDLPYILAAGIHQRLQSDPFIK</sequence>
<evidence type="ECO:0000313" key="3">
    <source>
        <dbReference type="Proteomes" id="UP001528823"/>
    </source>
</evidence>
<comment type="caution">
    <text evidence="2">The sequence shown here is derived from an EMBL/GenBank/DDBJ whole genome shotgun (WGS) entry which is preliminary data.</text>
</comment>
<evidence type="ECO:0000256" key="1">
    <source>
        <dbReference type="SAM" id="MobiDB-lite"/>
    </source>
</evidence>
<dbReference type="Proteomes" id="UP001528823">
    <property type="component" value="Unassembled WGS sequence"/>
</dbReference>
<keyword evidence="3" id="KW-1185">Reference proteome</keyword>
<dbReference type="EMBL" id="JAPMOU010000035">
    <property type="protein sequence ID" value="MDE1464444.1"/>
    <property type="molecule type" value="Genomic_DNA"/>
</dbReference>
<name>A0ABT5UHE9_9GAMM</name>
<feature type="region of interest" description="Disordered" evidence="1">
    <location>
        <begin position="22"/>
        <end position="43"/>
    </location>
</feature>
<feature type="region of interest" description="Disordered" evidence="1">
    <location>
        <begin position="335"/>
        <end position="362"/>
    </location>
</feature>
<proteinExistence type="predicted"/>
<feature type="compositionally biased region" description="Polar residues" evidence="1">
    <location>
        <begin position="22"/>
        <end position="42"/>
    </location>
</feature>
<gene>
    <name evidence="2" type="ORF">ORQ98_21005</name>
</gene>
<reference evidence="2 3" key="1">
    <citation type="submission" date="2022-11" db="EMBL/GenBank/DDBJ databases">
        <title>Spartinivicinus poritis sp. nov., isolated from scleractinian coral Porites lutea.</title>
        <authorList>
            <person name="Zhang G."/>
            <person name="Cai L."/>
            <person name="Wei Q."/>
        </authorList>
    </citation>
    <scope>NUCLEOTIDE SEQUENCE [LARGE SCALE GENOMIC DNA]</scope>
    <source>
        <strain evidence="2 3">A2-2</strain>
    </source>
</reference>